<dbReference type="InterPro" id="IPR052603">
    <property type="entry name" value="EFCB6"/>
</dbReference>
<name>V6M015_9EUKA</name>
<organism evidence="1">
    <name type="scientific">Spironucleus salmonicida</name>
    <dbReference type="NCBI Taxonomy" id="348837"/>
    <lineage>
        <taxon>Eukaryota</taxon>
        <taxon>Metamonada</taxon>
        <taxon>Diplomonadida</taxon>
        <taxon>Hexamitidae</taxon>
        <taxon>Hexamitinae</taxon>
        <taxon>Spironucleus</taxon>
    </lineage>
</organism>
<dbReference type="PANTHER" id="PTHR20875:SF0">
    <property type="entry name" value="GH12158P"/>
    <property type="match status" value="1"/>
</dbReference>
<evidence type="ECO:0000313" key="1">
    <source>
        <dbReference type="EMBL" id="EST49361.1"/>
    </source>
</evidence>
<dbReference type="Gene3D" id="1.10.238.10">
    <property type="entry name" value="EF-hand"/>
    <property type="match status" value="1"/>
</dbReference>
<dbReference type="PANTHER" id="PTHR20875">
    <property type="entry name" value="EF-HAND CALCIUM-BINDING DOMAIN-CONTAINING PROTEIN 6-RELATED"/>
    <property type="match status" value="1"/>
</dbReference>
<sequence length="983" mass="112760">MSIFEFRKKQMDNLQRIKTLIQMRQPRIKDFLKPFDKLNHGFVTFTQFLRALEQANIQLNTAESQACVNMFGTNNEINYLDAIKFFNQPSSDPRMASTHGSLAGITASFGEGLEDKYDQETEDIIEFLKEGCRKRPVIGKSFFLDYDSMKDGIIVANQFARGLSVMYWAVFRRYPTQQELDKLIYRFWVNRLVHQNMQDFDFEAKTNQSREVDYRSFIKAVGASGPGEGVPDVYIPPPKSNDPSFKLFRDTIPDNSPEKAFEQIKIAQEKFRFDYKAFLQSRDKRKLGIIQLKEFISGCVDAVPDFKRIGLEQNDFKQAASMFIDYEAMEKATYTKLQQTQLQKNILNEDLCIINYRKFLETLLNLPNVNQAAQAGIQNNLQTLKKCDKHPSQLPTIKTIRDYLIEHPVLLRQEFQKFDRRVTGKVSGQQFKQVLAQAIQVFSPFVEAEEEDLRHSAKFIRQNTGITFEELQKVCNFYSVETVSGLGSTDVYSAGPDQLINSGFLVDYITFLKDVEAEVGDYIPSVPTQQRYAIINQLKIQPVNQVLWLIADSLGTRHLKLSDCLNQGEPGSTKWNRTIYGRLGARKVQSSLSNILEVILNDNQLASLAFAFPPQDGIKISSLLPQSQYLEDGILLPNQTREVDLQKILDKVEISIKDFTTNMKEITDIWKPARVTGISFKQENALADEIVVKQEKDKEREGMEVVSIAVKHMQDLTEGKEFNDLVLDQVLTIQGTQVSTAELLQYIKNPQNAQTQIQKAAACILALYLELHIRAANPAPEFREFDKLRQGFVTPDQFSRSFVLATMGHLINKYPKSFNELTQLYVNKQAGRFLGMVDYATMLRELGKPPPNSVFVSLQDQESNVKAAPKLHDYQTVANETQQEQDESNYHASLQGVLKDLSVFCYKYRPKLRDYFLDFDKRRSGVCEASKLGAALSQFNFIINNQQENTLLQSFKSSRFGFNDCFEWRQFIEELEKVTGFRL</sequence>
<dbReference type="EMBL" id="KI545952">
    <property type="protein sequence ID" value="EST49361.1"/>
    <property type="molecule type" value="Genomic_DNA"/>
</dbReference>
<evidence type="ECO:0008006" key="2">
    <source>
        <dbReference type="Google" id="ProtNLM"/>
    </source>
</evidence>
<reference evidence="1" key="1">
    <citation type="journal article" date="2014" name="PLoS Genet.">
        <title>The Genome of Spironucleus salmonicida Highlights a Fish Pathogen Adapted to Fluctuating Environments.</title>
        <authorList>
            <person name="Xu F."/>
            <person name="Jerlstrom-Hultqvist J."/>
            <person name="Einarsson E."/>
            <person name="Astvaldsson A."/>
            <person name="Svard S.G."/>
            <person name="Andersson J.O."/>
        </authorList>
    </citation>
    <scope>NUCLEOTIDE SEQUENCE</scope>
</reference>
<proteinExistence type="predicted"/>
<dbReference type="AlphaFoldDB" id="V6M015"/>
<dbReference type="SUPFAM" id="SSF47473">
    <property type="entry name" value="EF-hand"/>
    <property type="match status" value="2"/>
</dbReference>
<protein>
    <recommendedName>
        <fullName evidence="2">EF-hand domain-containing protein</fullName>
    </recommendedName>
</protein>
<accession>V6M015</accession>
<dbReference type="InterPro" id="IPR011992">
    <property type="entry name" value="EF-hand-dom_pair"/>
</dbReference>
<gene>
    <name evidence="1" type="ORF">SS50377_10286</name>
</gene>
<dbReference type="VEuPathDB" id="GiardiaDB:SS50377_20070"/>